<dbReference type="InterPro" id="IPR036237">
    <property type="entry name" value="Xyl_isomerase-like_sf"/>
</dbReference>
<dbReference type="InterPro" id="IPR036864">
    <property type="entry name" value="Zn2-C6_fun-type_DNA-bd_sf"/>
</dbReference>
<name>A0A4T0IFD3_WALIC</name>
<dbReference type="PANTHER" id="PTHR12110:SF21">
    <property type="entry name" value="XYLOSE ISOMERASE-LIKE TIM BARREL DOMAIN-CONTAINING PROTEIN"/>
    <property type="match status" value="1"/>
</dbReference>
<dbReference type="Gene3D" id="3.20.20.150">
    <property type="entry name" value="Divalent-metal-dependent TIM barrel enzymes"/>
    <property type="match status" value="1"/>
</dbReference>
<keyword evidence="1" id="KW-0539">Nucleus</keyword>
<evidence type="ECO:0000259" key="3">
    <source>
        <dbReference type="Pfam" id="PF01261"/>
    </source>
</evidence>
<dbReference type="GO" id="GO:0008270">
    <property type="term" value="F:zinc ion binding"/>
    <property type="evidence" value="ECO:0007669"/>
    <property type="project" value="InterPro"/>
</dbReference>
<dbReference type="GO" id="GO:0006351">
    <property type="term" value="P:DNA-templated transcription"/>
    <property type="evidence" value="ECO:0007669"/>
    <property type="project" value="InterPro"/>
</dbReference>
<dbReference type="AlphaFoldDB" id="A0A4T0IFD3"/>
<gene>
    <name evidence="5" type="ORF">E3P90_00772</name>
</gene>
<evidence type="ECO:0008006" key="7">
    <source>
        <dbReference type="Google" id="ProtNLM"/>
    </source>
</evidence>
<dbReference type="GO" id="GO:0003677">
    <property type="term" value="F:DNA binding"/>
    <property type="evidence" value="ECO:0007669"/>
    <property type="project" value="InterPro"/>
</dbReference>
<dbReference type="InterPro" id="IPR050312">
    <property type="entry name" value="IolE/XylAMocC-like"/>
</dbReference>
<evidence type="ECO:0000313" key="6">
    <source>
        <dbReference type="Proteomes" id="UP000306954"/>
    </source>
</evidence>
<evidence type="ECO:0000259" key="4">
    <source>
        <dbReference type="Pfam" id="PF04082"/>
    </source>
</evidence>
<evidence type="ECO:0000313" key="5">
    <source>
        <dbReference type="EMBL" id="TIB15716.1"/>
    </source>
</evidence>
<dbReference type="SUPFAM" id="SSF51658">
    <property type="entry name" value="Xylose isomerase-like"/>
    <property type="match status" value="1"/>
</dbReference>
<sequence length="1118" mass="124283">MGMARRIQQSLKMDATAAAHANHPKHLKHRVNLEAEQIHAAGTSQPTSATSSSSSTGYYGSVAKPDFGISSLSLGTLAHHTLPDKIRTAARHGYSGIEIFIPDFEDFIRQCGLGMHPEVLKGHVHSHLHQEKEVDGVRVAYSAQSANIAQSFEQSCAAAISTLCRQNSLKIHCLQPLRDFENIGDCHVKLGYALKKAERYLQLMRSLDTDLLLICSNNLAPLDPLAAAGASYRKYRDAQVNALQALGRRAEQLHLRIGYEPLAWGTVVNSWSQVWDIVQRVDLASVGVVLDTFNSLASFYADPSSPTGVKEGMTVDMLYDYLGEIFDTIPPHKLFLLQIADAERAREGRMWHASRNAPARMKWSRSARLFPCEEGRGAYLPLEDFVRTIMHAGYVGPWSTEVYSSCLESDEVNAPSVLAKRGIDGLQKLYMRVARSIRGPADQQEPKRTKAWIGMLYMPTEEDAKPACGPCAKSRQKCIYPEPGSDDRDRHEQGIKRKNKVKDLEDKIQTLEKDVLKWSTVGVAGIAGTAGTAGSTSTANAYNHQLYDTSLGIPNWNPYYPPLDLTLHLLNTFFNACPIVAGFLHRPSFMQRAMLPCSHPDAPPSALMHAIFCSASRHSPRTTNPVAIPRHSECNPFTTFNPPSTFLEVHARLASDAIETETVSNSTLTQKAEALQALIIMSHFFHIEDRWADHHRINVMCIRGTVVLRLHLDMEMTPNRALLAPPRNDIERECRKFTFFLAYIFDTLYSSISSTYPSNIADDEILTKLPIKTSDYDSLSPSQSIPEYNQHIDDQDFFTEHEADGFHFVIKSSVLLARVNRFKHVCERDVLKQGLQSANQLGSFSELDRLILRYRTSVPDSWVDSVQIVDGGLDIGIYLAHLVGIKAMMSLHSGFIHDSFSRKRLMTCARIIMSTIYRLLGTSWDLCKLPSYVVSIYNDASDILIAAYLHAAKTRDNDAAQLVMSELATIAEVYRRMSERIPVALSALSKLHNKLDMNGIEKGMGGMGGVGSVSTAATTTSASHTVSSSASQPTSQFDHTHFNDALLEQLAFETIAPSPNAYSAFNHEYIAQNHFHDFGIAPGTAFTAKDEWRWMNMEGDIRDGDPFSSSFHSIDGFL</sequence>
<evidence type="ECO:0000256" key="1">
    <source>
        <dbReference type="ARBA" id="ARBA00023242"/>
    </source>
</evidence>
<dbReference type="Proteomes" id="UP000306954">
    <property type="component" value="Unassembled WGS sequence"/>
</dbReference>
<dbReference type="PANTHER" id="PTHR12110">
    <property type="entry name" value="HYDROXYPYRUVATE ISOMERASE"/>
    <property type="match status" value="1"/>
</dbReference>
<proteinExistence type="predicted"/>
<accession>A0A4T0IFD3</accession>
<dbReference type="GO" id="GO:0000981">
    <property type="term" value="F:DNA-binding transcription factor activity, RNA polymerase II-specific"/>
    <property type="evidence" value="ECO:0007669"/>
    <property type="project" value="InterPro"/>
</dbReference>
<dbReference type="Gene3D" id="4.10.240.10">
    <property type="entry name" value="Zn(2)-C6 fungal-type DNA-binding domain"/>
    <property type="match status" value="1"/>
</dbReference>
<dbReference type="Pfam" id="PF04082">
    <property type="entry name" value="Fungal_trans"/>
    <property type="match status" value="1"/>
</dbReference>
<protein>
    <recommendedName>
        <fullName evidence="7">3-dehydroshikimate dehydratase</fullName>
    </recommendedName>
</protein>
<dbReference type="Pfam" id="PF01261">
    <property type="entry name" value="AP_endonuc_2"/>
    <property type="match status" value="1"/>
</dbReference>
<dbReference type="InterPro" id="IPR007219">
    <property type="entry name" value="XnlR_reg_dom"/>
</dbReference>
<feature type="domain" description="Xylanolytic transcriptional activator regulatory" evidence="4">
    <location>
        <begin position="570"/>
        <end position="780"/>
    </location>
</feature>
<comment type="caution">
    <text evidence="5">The sequence shown here is derived from an EMBL/GenBank/DDBJ whole genome shotgun (WGS) entry which is preliminary data.</text>
</comment>
<evidence type="ECO:0000256" key="2">
    <source>
        <dbReference type="SAM" id="MobiDB-lite"/>
    </source>
</evidence>
<reference evidence="5 6" key="1">
    <citation type="submission" date="2019-03" db="EMBL/GenBank/DDBJ databases">
        <title>Sequencing 23 genomes of Wallemia ichthyophaga.</title>
        <authorList>
            <person name="Gostincar C."/>
        </authorList>
    </citation>
    <scope>NUCLEOTIDE SEQUENCE [LARGE SCALE GENOMIC DNA]</scope>
    <source>
        <strain evidence="5 6">EXF-8621</strain>
    </source>
</reference>
<organism evidence="5 6">
    <name type="scientific">Wallemia ichthyophaga</name>
    <dbReference type="NCBI Taxonomy" id="245174"/>
    <lineage>
        <taxon>Eukaryota</taxon>
        <taxon>Fungi</taxon>
        <taxon>Dikarya</taxon>
        <taxon>Basidiomycota</taxon>
        <taxon>Wallemiomycotina</taxon>
        <taxon>Wallemiomycetes</taxon>
        <taxon>Wallemiales</taxon>
        <taxon>Wallemiaceae</taxon>
        <taxon>Wallemia</taxon>
    </lineage>
</organism>
<dbReference type="CDD" id="cd12148">
    <property type="entry name" value="fungal_TF_MHR"/>
    <property type="match status" value="1"/>
</dbReference>
<feature type="region of interest" description="Disordered" evidence="2">
    <location>
        <begin position="1"/>
        <end position="24"/>
    </location>
</feature>
<dbReference type="EMBL" id="SPOF01000006">
    <property type="protein sequence ID" value="TIB15716.1"/>
    <property type="molecule type" value="Genomic_DNA"/>
</dbReference>
<dbReference type="InterPro" id="IPR013022">
    <property type="entry name" value="Xyl_isomerase-like_TIM-brl"/>
</dbReference>
<feature type="domain" description="Xylose isomerase-like TIM barrel" evidence="3">
    <location>
        <begin position="135"/>
        <end position="416"/>
    </location>
</feature>